<evidence type="ECO:0000313" key="2">
    <source>
        <dbReference type="EMBL" id="KAE8391085.1"/>
    </source>
</evidence>
<dbReference type="Proteomes" id="UP000541154">
    <property type="component" value="Unassembled WGS sequence"/>
</dbReference>
<accession>A0A5N7CAE3</accession>
<keyword evidence="1" id="KW-0472">Membrane</keyword>
<dbReference type="AlphaFoldDB" id="A0A5N6FYV1"/>
<feature type="transmembrane region" description="Helical" evidence="1">
    <location>
        <begin position="195"/>
        <end position="214"/>
    </location>
</feature>
<feature type="transmembrane region" description="Helical" evidence="1">
    <location>
        <begin position="114"/>
        <end position="134"/>
    </location>
</feature>
<name>A0A5N6FYV1_PETAA</name>
<dbReference type="Proteomes" id="UP000326877">
    <property type="component" value="Unassembled WGS sequence"/>
</dbReference>
<dbReference type="PANTHER" id="PTHR35179:SF1">
    <property type="entry name" value="INTEGRAL MEMBRANE PROTEIN"/>
    <property type="match status" value="1"/>
</dbReference>
<feature type="transmembrane region" description="Helical" evidence="1">
    <location>
        <begin position="12"/>
        <end position="30"/>
    </location>
</feature>
<evidence type="ECO:0000313" key="4">
    <source>
        <dbReference type="Proteomes" id="UP000541154"/>
    </source>
</evidence>
<evidence type="ECO:0000256" key="1">
    <source>
        <dbReference type="SAM" id="Phobius"/>
    </source>
</evidence>
<dbReference type="OrthoDB" id="3205825at2759"/>
<dbReference type="OMA" id="IWDRISK"/>
<evidence type="ECO:0008006" key="5">
    <source>
        <dbReference type="Google" id="ProtNLM"/>
    </source>
</evidence>
<feature type="transmembrane region" description="Helical" evidence="1">
    <location>
        <begin position="72"/>
        <end position="94"/>
    </location>
</feature>
<evidence type="ECO:0000313" key="3">
    <source>
        <dbReference type="EMBL" id="KAF5859140.1"/>
    </source>
</evidence>
<dbReference type="PANTHER" id="PTHR35179">
    <property type="entry name" value="PROTEIN CBG02620"/>
    <property type="match status" value="1"/>
</dbReference>
<feature type="transmembrane region" description="Helical" evidence="1">
    <location>
        <begin position="154"/>
        <end position="174"/>
    </location>
</feature>
<proteinExistence type="predicted"/>
<reference evidence="2" key="2">
    <citation type="submission" date="2019-04" db="EMBL/GenBank/DDBJ databases">
        <title>Friends and foes A comparative genomics studyof 23 Aspergillus species from section Flavi.</title>
        <authorList>
            <consortium name="DOE Joint Genome Institute"/>
            <person name="Kjaerbolling I."/>
            <person name="Vesth T."/>
            <person name="Frisvad J.C."/>
            <person name="Nybo J.L."/>
            <person name="Theobald S."/>
            <person name="Kildgaard S."/>
            <person name="Isbrandt T."/>
            <person name="Kuo A."/>
            <person name="Sato A."/>
            <person name="Lyhne E.K."/>
            <person name="Kogle M.E."/>
            <person name="Wiebenga A."/>
            <person name="Kun R.S."/>
            <person name="Lubbers R.J."/>
            <person name="Makela M.R."/>
            <person name="Barry K."/>
            <person name="Chovatia M."/>
            <person name="Clum A."/>
            <person name="Daum C."/>
            <person name="Haridas S."/>
            <person name="He G."/>
            <person name="LaButti K."/>
            <person name="Lipzen A."/>
            <person name="Mondo S."/>
            <person name="Riley R."/>
            <person name="Salamov A."/>
            <person name="Simmons B.A."/>
            <person name="Magnuson J.K."/>
            <person name="Henrissat B."/>
            <person name="Mortensen U.H."/>
            <person name="Larsen T.O."/>
            <person name="Devries R.P."/>
            <person name="Grigoriev I.V."/>
            <person name="Machida M."/>
            <person name="Baker S.E."/>
            <person name="Andersen M.R."/>
        </authorList>
    </citation>
    <scope>NUCLEOTIDE SEQUENCE [LARGE SCALE GENOMIC DNA]</scope>
    <source>
        <strain evidence="2">IBT 14317</strain>
    </source>
</reference>
<keyword evidence="1" id="KW-1133">Transmembrane helix</keyword>
<gene>
    <name evidence="2" type="ORF">BDV23DRAFT_193327</name>
    <name evidence="3" type="ORF">ETB97_003281</name>
</gene>
<accession>A0A5N6FYV1</accession>
<keyword evidence="1" id="KW-0812">Transmembrane</keyword>
<organism evidence="2">
    <name type="scientific">Petromyces alliaceus</name>
    <name type="common">Aspergillus alliaceus</name>
    <dbReference type="NCBI Taxonomy" id="209559"/>
    <lineage>
        <taxon>Eukaryota</taxon>
        <taxon>Fungi</taxon>
        <taxon>Dikarya</taxon>
        <taxon>Ascomycota</taxon>
        <taxon>Pezizomycotina</taxon>
        <taxon>Eurotiomycetes</taxon>
        <taxon>Eurotiomycetidae</taxon>
        <taxon>Eurotiales</taxon>
        <taxon>Aspergillaceae</taxon>
        <taxon>Aspergillus</taxon>
        <taxon>Aspergillus subgen. Circumdati</taxon>
    </lineage>
</organism>
<reference evidence="3 4" key="1">
    <citation type="submission" date="2019-04" db="EMBL/GenBank/DDBJ databases">
        <title>Aspergillus burnettii sp. nov., novel species from soil in southeast Queensland.</title>
        <authorList>
            <person name="Gilchrist C.L.M."/>
            <person name="Pitt J.I."/>
            <person name="Lange L."/>
            <person name="Lacey H.J."/>
            <person name="Vuong D."/>
            <person name="Midgley D.J."/>
            <person name="Greenfield P."/>
            <person name="Bradbury M."/>
            <person name="Lacey E."/>
            <person name="Busk P.K."/>
            <person name="Pilgaard B."/>
            <person name="Chooi Y.H."/>
            <person name="Piggott A.M."/>
        </authorList>
    </citation>
    <scope>NUCLEOTIDE SEQUENCE [LARGE SCALE GENOMIC DNA]</scope>
    <source>
        <strain evidence="3 4">FRR 5400</strain>
    </source>
</reference>
<protein>
    <recommendedName>
        <fullName evidence="5">Organic solute transporter Ostalpha-domain-containing protein</fullName>
    </recommendedName>
</protein>
<dbReference type="EMBL" id="ML735248">
    <property type="protein sequence ID" value="KAE8391085.1"/>
    <property type="molecule type" value="Genomic_DNA"/>
</dbReference>
<feature type="transmembrane region" description="Helical" evidence="1">
    <location>
        <begin position="42"/>
        <end position="66"/>
    </location>
</feature>
<dbReference type="EMBL" id="SPNV01000177">
    <property type="protein sequence ID" value="KAF5859140.1"/>
    <property type="molecule type" value="Genomic_DNA"/>
</dbReference>
<accession>A0A8H6E5M5</accession>
<keyword evidence="4" id="KW-1185">Reference proteome</keyword>
<sequence>MSASVTDFKLVGLAAGFTLGFGFLTVWNAIKQTAAIEKPYKSPYVILIWIEILSNVTIGVMGWLVLEGVIPAIAPVLSVLLLCWAIEIQCLMQIIINRIYVVVDKKVKARRVKWVTACLITAINIAVFCIWIPAHMDPPVNHTYVLINRYWDPMSKVLICVVDACLNVWFLRVVRVRLIRETGLKKYGPLVRFNVRMMIVSVLMDGLLIGLMFLPNPMVYIQFHPVTYLVKLNIEMTMASLIRKLAKESNINEIHEAVKHLPSRFQAPNLYTKCDDEERDQKGLKHVQFSELQQQGFETEDMKILKTTSVRVVTSPRPFVHDRPSHRR</sequence>